<evidence type="ECO:0000256" key="1">
    <source>
        <dbReference type="ARBA" id="ARBA00011063"/>
    </source>
</evidence>
<accession>A0ABX0FTU4</accession>
<dbReference type="PANTHER" id="PTHR11717:SF31">
    <property type="entry name" value="LOW MOLECULAR WEIGHT PROTEIN-TYROSINE-PHOSPHATASE ETP-RELATED"/>
    <property type="match status" value="1"/>
</dbReference>
<dbReference type="Gene3D" id="3.40.50.2300">
    <property type="match status" value="1"/>
</dbReference>
<name>A0ABX0FTU4_9BURK</name>
<comment type="caution">
    <text evidence="7">The sequence shown here is derived from an EMBL/GenBank/DDBJ whole genome shotgun (WGS) entry which is preliminary data.</text>
</comment>
<reference evidence="7 8" key="1">
    <citation type="submission" date="2020-01" db="EMBL/GenBank/DDBJ databases">
        <authorList>
            <person name="Lee S.D."/>
        </authorList>
    </citation>
    <scope>NUCLEOTIDE SEQUENCE [LARGE SCALE GENOMIC DNA]</scope>
    <source>
        <strain evidence="7 8">SAP-35</strain>
    </source>
</reference>
<protein>
    <recommendedName>
        <fullName evidence="2">protein-tyrosine-phosphatase</fullName>
        <ecNumber evidence="2">3.1.3.48</ecNumber>
    </recommendedName>
</protein>
<feature type="domain" description="Phosphotyrosine protein phosphatase I" evidence="6">
    <location>
        <begin position="39"/>
        <end position="178"/>
    </location>
</feature>
<dbReference type="SMART" id="SM00226">
    <property type="entry name" value="LMWPc"/>
    <property type="match status" value="1"/>
</dbReference>
<comment type="catalytic activity">
    <reaction evidence="5">
        <text>O-phospho-L-tyrosyl-[protein] + H2O = L-tyrosyl-[protein] + phosphate</text>
        <dbReference type="Rhea" id="RHEA:10684"/>
        <dbReference type="Rhea" id="RHEA-COMP:10136"/>
        <dbReference type="Rhea" id="RHEA-COMP:20101"/>
        <dbReference type="ChEBI" id="CHEBI:15377"/>
        <dbReference type="ChEBI" id="CHEBI:43474"/>
        <dbReference type="ChEBI" id="CHEBI:46858"/>
        <dbReference type="ChEBI" id="CHEBI:61978"/>
        <dbReference type="EC" id="3.1.3.48"/>
    </reaction>
</comment>
<dbReference type="Pfam" id="PF01451">
    <property type="entry name" value="LMWPc"/>
    <property type="match status" value="1"/>
</dbReference>
<keyword evidence="8" id="KW-1185">Reference proteome</keyword>
<evidence type="ECO:0000259" key="6">
    <source>
        <dbReference type="SMART" id="SM00226"/>
    </source>
</evidence>
<organism evidence="7 8">
    <name type="scientific">Duganella aceris</name>
    <dbReference type="NCBI Taxonomy" id="2703883"/>
    <lineage>
        <taxon>Bacteria</taxon>
        <taxon>Pseudomonadati</taxon>
        <taxon>Pseudomonadota</taxon>
        <taxon>Betaproteobacteria</taxon>
        <taxon>Burkholderiales</taxon>
        <taxon>Oxalobacteraceae</taxon>
        <taxon>Telluria group</taxon>
        <taxon>Duganella</taxon>
    </lineage>
</organism>
<dbReference type="EMBL" id="JAADJT010000017">
    <property type="protein sequence ID" value="NGZ88119.1"/>
    <property type="molecule type" value="Genomic_DNA"/>
</dbReference>
<dbReference type="SUPFAM" id="SSF52788">
    <property type="entry name" value="Phosphotyrosine protein phosphatases I"/>
    <property type="match status" value="1"/>
</dbReference>
<dbReference type="InterPro" id="IPR050438">
    <property type="entry name" value="LMW_PTPase"/>
</dbReference>
<proteinExistence type="inferred from homology"/>
<sequence length="183" mass="20290">MIPRRFGSARGLVRLALARLALATGMLASFQLRRPQEVRRVVFVCLGNICRSAYAQQIAIGHGLPAASIGLSTTTGAPSPTPALEAAQRQGITLQNHRATDLSDFTILPGDLLLAMEVRHARALRQRLWARDDIQIALLGTWCSPPTPHLHDPHTLSPDYFDTCFHRIRQAIDHLHQTLRDAR</sequence>
<dbReference type="InterPro" id="IPR023485">
    <property type="entry name" value="Ptyr_pPase"/>
</dbReference>
<dbReference type="Proteomes" id="UP000666369">
    <property type="component" value="Unassembled WGS sequence"/>
</dbReference>
<keyword evidence="4" id="KW-0904">Protein phosphatase</keyword>
<dbReference type="InterPro" id="IPR017867">
    <property type="entry name" value="Tyr_phospatase_low_mol_wt"/>
</dbReference>
<evidence type="ECO:0000256" key="4">
    <source>
        <dbReference type="ARBA" id="ARBA00022912"/>
    </source>
</evidence>
<evidence type="ECO:0000256" key="2">
    <source>
        <dbReference type="ARBA" id="ARBA00013064"/>
    </source>
</evidence>
<evidence type="ECO:0000256" key="3">
    <source>
        <dbReference type="ARBA" id="ARBA00022801"/>
    </source>
</evidence>
<dbReference type="EC" id="3.1.3.48" evidence="2"/>
<keyword evidence="3" id="KW-0378">Hydrolase</keyword>
<reference evidence="8" key="2">
    <citation type="submission" date="2023-07" db="EMBL/GenBank/DDBJ databases">
        <title>Duganella aceri sp. nov., isolated from tree sap.</title>
        <authorList>
            <person name="Kim I.S."/>
        </authorList>
    </citation>
    <scope>NUCLEOTIDE SEQUENCE [LARGE SCALE GENOMIC DNA]</scope>
    <source>
        <strain evidence="8">SAP-35</strain>
    </source>
</reference>
<evidence type="ECO:0000313" key="7">
    <source>
        <dbReference type="EMBL" id="NGZ88119.1"/>
    </source>
</evidence>
<evidence type="ECO:0000256" key="5">
    <source>
        <dbReference type="ARBA" id="ARBA00051722"/>
    </source>
</evidence>
<dbReference type="PRINTS" id="PR00719">
    <property type="entry name" value="LMWPTPASE"/>
</dbReference>
<evidence type="ECO:0000313" key="8">
    <source>
        <dbReference type="Proteomes" id="UP000666369"/>
    </source>
</evidence>
<comment type="similarity">
    <text evidence="1">Belongs to the low molecular weight phosphotyrosine protein phosphatase family.</text>
</comment>
<gene>
    <name evidence="7" type="ORF">GW587_28165</name>
</gene>
<dbReference type="PANTHER" id="PTHR11717">
    <property type="entry name" value="LOW MOLECULAR WEIGHT PROTEIN TYROSINE PHOSPHATASE"/>
    <property type="match status" value="1"/>
</dbReference>
<dbReference type="InterPro" id="IPR036196">
    <property type="entry name" value="Ptyr_pPase_sf"/>
</dbReference>